<evidence type="ECO:0000313" key="9">
    <source>
        <dbReference type="Proteomes" id="UP000319143"/>
    </source>
</evidence>
<keyword evidence="6" id="KW-0408">Iron</keyword>
<dbReference type="Pfam" id="PF13640">
    <property type="entry name" value="2OG-FeII_Oxy_3"/>
    <property type="match status" value="1"/>
</dbReference>
<dbReference type="GO" id="GO:0004656">
    <property type="term" value="F:procollagen-proline 4-dioxygenase activity"/>
    <property type="evidence" value="ECO:0007669"/>
    <property type="project" value="TreeGrafter"/>
</dbReference>
<dbReference type="InterPro" id="IPR044862">
    <property type="entry name" value="Pro_4_hyd_alph_FE2OG_OXY"/>
</dbReference>
<evidence type="ECO:0000256" key="3">
    <source>
        <dbReference type="ARBA" id="ARBA00022896"/>
    </source>
</evidence>
<comment type="cofactor">
    <cofactor evidence="1">
        <name>L-ascorbate</name>
        <dbReference type="ChEBI" id="CHEBI:38290"/>
    </cofactor>
</comment>
<dbReference type="GO" id="GO:0031418">
    <property type="term" value="F:L-ascorbic acid binding"/>
    <property type="evidence" value="ECO:0007669"/>
    <property type="project" value="UniProtKB-KW"/>
</dbReference>
<evidence type="ECO:0000256" key="4">
    <source>
        <dbReference type="ARBA" id="ARBA00022964"/>
    </source>
</evidence>
<organism evidence="8 9">
    <name type="scientific">Novipirellula artificiosorum</name>
    <dbReference type="NCBI Taxonomy" id="2528016"/>
    <lineage>
        <taxon>Bacteria</taxon>
        <taxon>Pseudomonadati</taxon>
        <taxon>Planctomycetota</taxon>
        <taxon>Planctomycetia</taxon>
        <taxon>Pirellulales</taxon>
        <taxon>Pirellulaceae</taxon>
        <taxon>Novipirellula</taxon>
    </lineage>
</organism>
<dbReference type="SUPFAM" id="SSF51197">
    <property type="entry name" value="Clavaminate synthase-like"/>
    <property type="match status" value="1"/>
</dbReference>
<keyword evidence="4" id="KW-0223">Dioxygenase</keyword>
<dbReference type="InterPro" id="IPR045054">
    <property type="entry name" value="P4HA-like"/>
</dbReference>
<keyword evidence="2" id="KW-0479">Metal-binding</keyword>
<dbReference type="SMART" id="SM00702">
    <property type="entry name" value="P4Hc"/>
    <property type="match status" value="1"/>
</dbReference>
<dbReference type="Proteomes" id="UP000319143">
    <property type="component" value="Unassembled WGS sequence"/>
</dbReference>
<sequence length="186" mass="21569">MLRNLVRVKEGIFTIANLFTPQECEQWIALSESLCYQPAPINTQSGPERQVDVRNNARVLLDDEQKSDELWQRIAQNVPNVAKGWTSVGLNERMRFYRYDVGERFRWHADGIHRRENGQKSFLTFLVYLNDDFSGGETAFSGGLKIRPQVGMALLFCHWLKHMGAEVRQGRKYVLRSDVMFGKTEQ</sequence>
<keyword evidence="9" id="KW-1185">Reference proteome</keyword>
<dbReference type="GO" id="GO:0005506">
    <property type="term" value="F:iron ion binding"/>
    <property type="evidence" value="ECO:0007669"/>
    <property type="project" value="InterPro"/>
</dbReference>
<feature type="domain" description="Fe2OG dioxygenase" evidence="7">
    <location>
        <begin position="90"/>
        <end position="181"/>
    </location>
</feature>
<dbReference type="RefSeq" id="WP_146529350.1">
    <property type="nucleotide sequence ID" value="NZ_SJPV01000009.1"/>
</dbReference>
<evidence type="ECO:0000259" key="7">
    <source>
        <dbReference type="PROSITE" id="PS51471"/>
    </source>
</evidence>
<comment type="caution">
    <text evidence="8">The sequence shown here is derived from an EMBL/GenBank/DDBJ whole genome shotgun (WGS) entry which is preliminary data.</text>
</comment>
<keyword evidence="3" id="KW-0847">Vitamin C</keyword>
<name>A0A5C6DAI8_9BACT</name>
<dbReference type="EMBL" id="SJPV01000009">
    <property type="protein sequence ID" value="TWU33902.1"/>
    <property type="molecule type" value="Genomic_DNA"/>
</dbReference>
<dbReference type="InterPro" id="IPR006620">
    <property type="entry name" value="Pro_4_hyd_alph"/>
</dbReference>
<reference evidence="8 9" key="1">
    <citation type="submission" date="2019-02" db="EMBL/GenBank/DDBJ databases">
        <title>Deep-cultivation of Planctomycetes and their phenomic and genomic characterization uncovers novel biology.</title>
        <authorList>
            <person name="Wiegand S."/>
            <person name="Jogler M."/>
            <person name="Boedeker C."/>
            <person name="Pinto D."/>
            <person name="Vollmers J."/>
            <person name="Rivas-Marin E."/>
            <person name="Kohn T."/>
            <person name="Peeters S.H."/>
            <person name="Heuer A."/>
            <person name="Rast P."/>
            <person name="Oberbeckmann S."/>
            <person name="Bunk B."/>
            <person name="Jeske O."/>
            <person name="Meyerdierks A."/>
            <person name="Storesund J.E."/>
            <person name="Kallscheuer N."/>
            <person name="Luecker S."/>
            <person name="Lage O.M."/>
            <person name="Pohl T."/>
            <person name="Merkel B.J."/>
            <person name="Hornburger P."/>
            <person name="Mueller R.-W."/>
            <person name="Bruemmer F."/>
            <person name="Labrenz M."/>
            <person name="Spormann A.M."/>
            <person name="Op Den Camp H."/>
            <person name="Overmann J."/>
            <person name="Amann R."/>
            <person name="Jetten M.S.M."/>
            <person name="Mascher T."/>
            <person name="Medema M.H."/>
            <person name="Devos D.P."/>
            <person name="Kaster A.-K."/>
            <person name="Ovreas L."/>
            <person name="Rohde M."/>
            <person name="Galperin M.Y."/>
            <person name="Jogler C."/>
        </authorList>
    </citation>
    <scope>NUCLEOTIDE SEQUENCE [LARGE SCALE GENOMIC DNA]</scope>
    <source>
        <strain evidence="8 9">Poly41</strain>
    </source>
</reference>
<evidence type="ECO:0000256" key="5">
    <source>
        <dbReference type="ARBA" id="ARBA00023002"/>
    </source>
</evidence>
<dbReference type="Gene3D" id="2.60.120.620">
    <property type="entry name" value="q2cbj1_9rhob like domain"/>
    <property type="match status" value="1"/>
</dbReference>
<evidence type="ECO:0000256" key="2">
    <source>
        <dbReference type="ARBA" id="ARBA00022723"/>
    </source>
</evidence>
<dbReference type="InterPro" id="IPR005123">
    <property type="entry name" value="Oxoglu/Fe-dep_dioxygenase_dom"/>
</dbReference>
<dbReference type="AlphaFoldDB" id="A0A5C6DAI8"/>
<dbReference type="OrthoDB" id="269774at2"/>
<accession>A0A5C6DAI8</accession>
<gene>
    <name evidence="8" type="ORF">Poly41_49020</name>
</gene>
<dbReference type="PANTHER" id="PTHR10869:SF246">
    <property type="entry name" value="TRANSMEMBRANE PROLYL 4-HYDROXYLASE"/>
    <property type="match status" value="1"/>
</dbReference>
<proteinExistence type="predicted"/>
<evidence type="ECO:0000256" key="1">
    <source>
        <dbReference type="ARBA" id="ARBA00001961"/>
    </source>
</evidence>
<keyword evidence="5" id="KW-0560">Oxidoreductase</keyword>
<protein>
    <recommendedName>
        <fullName evidence="7">Fe2OG dioxygenase domain-containing protein</fullName>
    </recommendedName>
</protein>
<evidence type="ECO:0000313" key="8">
    <source>
        <dbReference type="EMBL" id="TWU33902.1"/>
    </source>
</evidence>
<dbReference type="PROSITE" id="PS51471">
    <property type="entry name" value="FE2OG_OXY"/>
    <property type="match status" value="1"/>
</dbReference>
<dbReference type="PANTHER" id="PTHR10869">
    <property type="entry name" value="PROLYL 4-HYDROXYLASE ALPHA SUBUNIT"/>
    <property type="match status" value="1"/>
</dbReference>
<evidence type="ECO:0000256" key="6">
    <source>
        <dbReference type="ARBA" id="ARBA00023004"/>
    </source>
</evidence>